<keyword evidence="2 4" id="KW-0808">Transferase</keyword>
<sequence>MNEPKVLTGSNQNGVRSGVLAGYLKDTCDTAQTDAGRSRTLSALMQRVMHDDPHRQVVIMSKKERTNRVFERAIAGRDHTEDPPLAADPEIDPQRRSSIEHKQYKQQLRLLQIELVKLQRQLIAHGDSILVVLEGRDAAGKDGSIKRIVAHLSPRETRVVALGPPSDRERSGWYFARYVEQLPIGGEMVLFNRSWYNRAGVEQVSGFCSRQQHEEFMASVPKFEQMLVSSGIQLLKYYLDIGRDEQATRLADRSRDPLTKWKISPVDAMALKRWKAYSKARDEMLLGTNSDIAPWHIVRTDVKHLARLNLMRDLLSRLHYPGKDKELVKPDPDIAFEFTPDCIDGRRLVR</sequence>
<dbReference type="InterPro" id="IPR027417">
    <property type="entry name" value="P-loop_NTPase"/>
</dbReference>
<dbReference type="SUPFAM" id="SSF52540">
    <property type="entry name" value="P-loop containing nucleoside triphosphate hydrolases"/>
    <property type="match status" value="1"/>
</dbReference>
<dbReference type="InterPro" id="IPR022488">
    <property type="entry name" value="PPK2-related"/>
</dbReference>
<comment type="similarity">
    <text evidence="1 4">Belongs to the polyphosphate kinase 2 (PPK2) family. Class I subfamily.</text>
</comment>
<dbReference type="EMBL" id="JBBKZV010000044">
    <property type="protein sequence ID" value="MEJ8826881.1"/>
    <property type="molecule type" value="Genomic_DNA"/>
</dbReference>
<protein>
    <recommendedName>
        <fullName evidence="4">ADP/GDP-polyphosphate phosphotransferase</fullName>
        <ecNumber evidence="4">2.7.4.-</ecNumber>
    </recommendedName>
    <alternativeName>
        <fullName evidence="4">Polyphosphate kinase PPK2</fullName>
    </alternativeName>
</protein>
<dbReference type="InterPro" id="IPR022486">
    <property type="entry name" value="PPK2_PA0141"/>
</dbReference>
<evidence type="ECO:0000313" key="8">
    <source>
        <dbReference type="Proteomes" id="UP001363010"/>
    </source>
</evidence>
<comment type="caution">
    <text evidence="7">The sequence shown here is derived from an EMBL/GenBank/DDBJ whole genome shotgun (WGS) entry which is preliminary data.</text>
</comment>
<comment type="function">
    <text evidence="4">Uses inorganic polyphosphate (polyP) as a donor to convert GDP to GTP or ADP to ATP.</text>
</comment>
<gene>
    <name evidence="7" type="primary">ppk2</name>
    <name evidence="7" type="ORF">WKW80_33590</name>
</gene>
<evidence type="ECO:0000259" key="6">
    <source>
        <dbReference type="Pfam" id="PF03976"/>
    </source>
</evidence>
<keyword evidence="8" id="KW-1185">Reference proteome</keyword>
<reference evidence="7 8" key="1">
    <citation type="submission" date="2024-03" db="EMBL/GenBank/DDBJ databases">
        <title>Novel species of the genus Variovorax.</title>
        <authorList>
            <person name="Liu Q."/>
            <person name="Xin Y.-H."/>
        </authorList>
    </citation>
    <scope>NUCLEOTIDE SEQUENCE [LARGE SCALE GENOMIC DNA]</scope>
    <source>
        <strain evidence="7 8">KACC 18501</strain>
    </source>
</reference>
<dbReference type="Gene3D" id="3.40.50.300">
    <property type="entry name" value="P-loop containing nucleotide triphosphate hydrolases"/>
    <property type="match status" value="1"/>
</dbReference>
<comment type="subunit">
    <text evidence="4">Homotetramer.</text>
</comment>
<dbReference type="NCBIfam" id="TIGR03707">
    <property type="entry name" value="PPK2_P_aer"/>
    <property type="match status" value="1"/>
</dbReference>
<evidence type="ECO:0000256" key="2">
    <source>
        <dbReference type="ARBA" id="ARBA00022679"/>
    </source>
</evidence>
<proteinExistence type="inferred from homology"/>
<feature type="domain" description="Polyphosphate kinase-2-related" evidence="6">
    <location>
        <begin position="100"/>
        <end position="324"/>
    </location>
</feature>
<evidence type="ECO:0000256" key="1">
    <source>
        <dbReference type="ARBA" id="ARBA00009924"/>
    </source>
</evidence>
<dbReference type="Proteomes" id="UP001363010">
    <property type="component" value="Unassembled WGS sequence"/>
</dbReference>
<dbReference type="PANTHER" id="PTHR34383:SF1">
    <property type="entry name" value="ADP-POLYPHOSPHATE PHOSPHOTRANSFERASE"/>
    <property type="match status" value="1"/>
</dbReference>
<evidence type="ECO:0000256" key="5">
    <source>
        <dbReference type="SAM" id="MobiDB-lite"/>
    </source>
</evidence>
<evidence type="ECO:0000256" key="3">
    <source>
        <dbReference type="ARBA" id="ARBA00022777"/>
    </source>
</evidence>
<feature type="region of interest" description="Disordered" evidence="5">
    <location>
        <begin position="76"/>
        <end position="97"/>
    </location>
</feature>
<dbReference type="PANTHER" id="PTHR34383">
    <property type="entry name" value="POLYPHOSPHATE:AMP PHOSPHOTRANSFERASE-RELATED"/>
    <property type="match status" value="1"/>
</dbReference>
<keyword evidence="3 4" id="KW-0418">Kinase</keyword>
<accession>A0ABU8WC66</accession>
<dbReference type="Pfam" id="PF03976">
    <property type="entry name" value="PPK2"/>
    <property type="match status" value="1"/>
</dbReference>
<name>A0ABU8WC66_9BURK</name>
<dbReference type="EC" id="2.7.4.-" evidence="4"/>
<evidence type="ECO:0000256" key="4">
    <source>
        <dbReference type="RuleBase" id="RU369062"/>
    </source>
</evidence>
<evidence type="ECO:0000313" key="7">
    <source>
        <dbReference type="EMBL" id="MEJ8826881.1"/>
    </source>
</evidence>
<dbReference type="GO" id="GO:0008976">
    <property type="term" value="F:polyphosphate kinase activity"/>
    <property type="evidence" value="ECO:0007669"/>
    <property type="project" value="UniProtKB-EC"/>
</dbReference>
<organism evidence="7 8">
    <name type="scientific">Variovorax humicola</name>
    <dbReference type="NCBI Taxonomy" id="1769758"/>
    <lineage>
        <taxon>Bacteria</taxon>
        <taxon>Pseudomonadati</taxon>
        <taxon>Pseudomonadota</taxon>
        <taxon>Betaproteobacteria</taxon>
        <taxon>Burkholderiales</taxon>
        <taxon>Comamonadaceae</taxon>
        <taxon>Variovorax</taxon>
    </lineage>
</organism>